<gene>
    <name evidence="2" type="ORF">EV672_101397</name>
</gene>
<dbReference type="SMART" id="SM00260">
    <property type="entry name" value="CheW"/>
    <property type="match status" value="1"/>
</dbReference>
<feature type="domain" description="CheW-like" evidence="1">
    <location>
        <begin position="27"/>
        <end position="185"/>
    </location>
</feature>
<comment type="caution">
    <text evidence="2">The sequence shown here is derived from an EMBL/GenBank/DDBJ whole genome shotgun (WGS) entry which is preliminary data.</text>
</comment>
<keyword evidence="3" id="KW-1185">Reference proteome</keyword>
<organism evidence="2 3">
    <name type="scientific">Aquabacterium commune</name>
    <dbReference type="NCBI Taxonomy" id="70586"/>
    <lineage>
        <taxon>Bacteria</taxon>
        <taxon>Pseudomonadati</taxon>
        <taxon>Pseudomonadota</taxon>
        <taxon>Betaproteobacteria</taxon>
        <taxon>Burkholderiales</taxon>
        <taxon>Aquabacterium</taxon>
    </lineage>
</organism>
<dbReference type="PANTHER" id="PTHR22617">
    <property type="entry name" value="CHEMOTAXIS SENSOR HISTIDINE KINASE-RELATED"/>
    <property type="match status" value="1"/>
</dbReference>
<dbReference type="OrthoDB" id="5298045at2"/>
<dbReference type="RefSeq" id="WP_133605883.1">
    <property type="nucleotide sequence ID" value="NZ_SNXW01000001.1"/>
</dbReference>
<evidence type="ECO:0000259" key="1">
    <source>
        <dbReference type="PROSITE" id="PS50851"/>
    </source>
</evidence>
<dbReference type="PANTHER" id="PTHR22617:SF43">
    <property type="entry name" value="PROTEIN PILI"/>
    <property type="match status" value="1"/>
</dbReference>
<protein>
    <submittedName>
        <fullName evidence="2">Twitching motility protein PilI</fullName>
    </submittedName>
</protein>
<reference evidence="2 3" key="1">
    <citation type="submission" date="2019-03" db="EMBL/GenBank/DDBJ databases">
        <title>Genomic Encyclopedia of Type Strains, Phase IV (KMG-IV): sequencing the most valuable type-strain genomes for metagenomic binning, comparative biology and taxonomic classification.</title>
        <authorList>
            <person name="Goeker M."/>
        </authorList>
    </citation>
    <scope>NUCLEOTIDE SEQUENCE [LARGE SCALE GENOMIC DNA]</scope>
    <source>
        <strain evidence="2 3">DSM 11901</strain>
    </source>
</reference>
<dbReference type="AlphaFoldDB" id="A0A4R6RNT0"/>
<dbReference type="GO" id="GO:0006935">
    <property type="term" value="P:chemotaxis"/>
    <property type="evidence" value="ECO:0007669"/>
    <property type="project" value="InterPro"/>
</dbReference>
<dbReference type="SUPFAM" id="SSF50341">
    <property type="entry name" value="CheW-like"/>
    <property type="match status" value="1"/>
</dbReference>
<dbReference type="Proteomes" id="UP000294593">
    <property type="component" value="Unassembled WGS sequence"/>
</dbReference>
<dbReference type="EMBL" id="SNXW01000001">
    <property type="protein sequence ID" value="TDP88252.1"/>
    <property type="molecule type" value="Genomic_DNA"/>
</dbReference>
<accession>A0A4R6RNT0</accession>
<sequence>MANKDALRELQQRLAQRLQTVREQAPTRNWLAVEMAGHGFLLPLDQAGEIFPLSAVHAVPHSQPWFLGVANLRGQLHGVIDLAGFVGLPRDASRSTLRAQLAAPARDTREAREGARLVAFNGKLQVNAALFIDRLLGLRNANALQPAPTAEEAGKPHFIGQQMADAQGRIWYELDLAALAADEAFARIDAH</sequence>
<name>A0A4R6RNT0_9BURK</name>
<dbReference type="InterPro" id="IPR039315">
    <property type="entry name" value="CheW"/>
</dbReference>
<dbReference type="GO" id="GO:0007165">
    <property type="term" value="P:signal transduction"/>
    <property type="evidence" value="ECO:0007669"/>
    <property type="project" value="InterPro"/>
</dbReference>
<evidence type="ECO:0000313" key="2">
    <source>
        <dbReference type="EMBL" id="TDP88252.1"/>
    </source>
</evidence>
<proteinExistence type="predicted"/>
<dbReference type="PROSITE" id="PS50851">
    <property type="entry name" value="CHEW"/>
    <property type="match status" value="1"/>
</dbReference>
<dbReference type="InterPro" id="IPR036061">
    <property type="entry name" value="CheW-like_dom_sf"/>
</dbReference>
<dbReference type="Gene3D" id="2.40.50.180">
    <property type="entry name" value="CheA-289, Domain 4"/>
    <property type="match status" value="1"/>
</dbReference>
<dbReference type="InterPro" id="IPR002545">
    <property type="entry name" value="CheW-lke_dom"/>
</dbReference>
<dbReference type="GO" id="GO:0005829">
    <property type="term" value="C:cytosol"/>
    <property type="evidence" value="ECO:0007669"/>
    <property type="project" value="TreeGrafter"/>
</dbReference>
<evidence type="ECO:0000313" key="3">
    <source>
        <dbReference type="Proteomes" id="UP000294593"/>
    </source>
</evidence>
<dbReference type="Pfam" id="PF01584">
    <property type="entry name" value="CheW"/>
    <property type="match status" value="1"/>
</dbReference>